<proteinExistence type="predicted"/>
<comment type="subcellular location">
    <subcellularLocation>
        <location evidence="1">Membrane</location>
        <topology evidence="1">Multi-pass membrane protein</topology>
    </subcellularLocation>
</comment>
<gene>
    <name evidence="6" type="primary">Catsper1</name>
    <name evidence="6" type="ORF">SPIL2461_LOCUS9369</name>
</gene>
<evidence type="ECO:0000256" key="5">
    <source>
        <dbReference type="SAM" id="Phobius"/>
    </source>
</evidence>
<accession>A0A812QA62</accession>
<evidence type="ECO:0000256" key="1">
    <source>
        <dbReference type="ARBA" id="ARBA00004141"/>
    </source>
</evidence>
<dbReference type="Gene3D" id="1.20.120.350">
    <property type="entry name" value="Voltage-gated potassium channels. Chain C"/>
    <property type="match status" value="1"/>
</dbReference>
<dbReference type="GO" id="GO:0016020">
    <property type="term" value="C:membrane"/>
    <property type="evidence" value="ECO:0007669"/>
    <property type="project" value="UniProtKB-SubCell"/>
</dbReference>
<feature type="non-terminal residue" evidence="6">
    <location>
        <position position="1"/>
    </location>
</feature>
<reference evidence="6" key="1">
    <citation type="submission" date="2021-02" db="EMBL/GenBank/DDBJ databases">
        <authorList>
            <person name="Dougan E. K."/>
            <person name="Rhodes N."/>
            <person name="Thang M."/>
            <person name="Chan C."/>
        </authorList>
    </citation>
    <scope>NUCLEOTIDE SEQUENCE</scope>
</reference>
<dbReference type="SUPFAM" id="SSF81324">
    <property type="entry name" value="Voltage-gated potassium channels"/>
    <property type="match status" value="1"/>
</dbReference>
<keyword evidence="3 5" id="KW-1133">Transmembrane helix</keyword>
<feature type="transmembrane region" description="Helical" evidence="5">
    <location>
        <begin position="6"/>
        <end position="24"/>
    </location>
</feature>
<evidence type="ECO:0000256" key="3">
    <source>
        <dbReference type="ARBA" id="ARBA00022989"/>
    </source>
</evidence>
<dbReference type="InterPro" id="IPR027359">
    <property type="entry name" value="Volt_channel_dom_sf"/>
</dbReference>
<feature type="transmembrane region" description="Helical" evidence="5">
    <location>
        <begin position="36"/>
        <end position="60"/>
    </location>
</feature>
<name>A0A812QA62_SYMPI</name>
<protein>
    <submittedName>
        <fullName evidence="6">Catsper1 protein</fullName>
    </submittedName>
</protein>
<dbReference type="AlphaFoldDB" id="A0A812QA62"/>
<dbReference type="EMBL" id="CAJNIZ010016269">
    <property type="protein sequence ID" value="CAE7383663.1"/>
    <property type="molecule type" value="Genomic_DNA"/>
</dbReference>
<evidence type="ECO:0000256" key="2">
    <source>
        <dbReference type="ARBA" id="ARBA00022692"/>
    </source>
</evidence>
<evidence type="ECO:0000313" key="7">
    <source>
        <dbReference type="Proteomes" id="UP000649617"/>
    </source>
</evidence>
<keyword evidence="2 5" id="KW-0812">Transmembrane</keyword>
<keyword evidence="4 5" id="KW-0472">Membrane</keyword>
<dbReference type="Proteomes" id="UP000649617">
    <property type="component" value="Unassembled WGS sequence"/>
</dbReference>
<comment type="caution">
    <text evidence="6">The sequence shown here is derived from an EMBL/GenBank/DDBJ whole genome shotgun (WGS) entry which is preliminary data.</text>
</comment>
<keyword evidence="7" id="KW-1185">Reference proteome</keyword>
<evidence type="ECO:0000313" key="6">
    <source>
        <dbReference type="EMBL" id="CAE7383663.1"/>
    </source>
</evidence>
<sequence length="114" mass="13249">VLTFLEYAFLLFYVFEVVLRVGVLRREWFYTTEDGFMWGNYVDALIVLFGVADVVIALMINGDAEEATFTVLLIRLLRVVKVVKTMRLVRVMQLFGQLRSFLAEFQMQSPPCKL</sequence>
<evidence type="ECO:0000256" key="4">
    <source>
        <dbReference type="ARBA" id="ARBA00023136"/>
    </source>
</evidence>
<organism evidence="6 7">
    <name type="scientific">Symbiodinium pilosum</name>
    <name type="common">Dinoflagellate</name>
    <dbReference type="NCBI Taxonomy" id="2952"/>
    <lineage>
        <taxon>Eukaryota</taxon>
        <taxon>Sar</taxon>
        <taxon>Alveolata</taxon>
        <taxon>Dinophyceae</taxon>
        <taxon>Suessiales</taxon>
        <taxon>Symbiodiniaceae</taxon>
        <taxon>Symbiodinium</taxon>
    </lineage>
</organism>